<feature type="transmembrane region" description="Helical" evidence="1">
    <location>
        <begin position="238"/>
        <end position="259"/>
    </location>
</feature>
<proteinExistence type="predicted"/>
<dbReference type="SUPFAM" id="SSF158560">
    <property type="entry name" value="BH3980-like"/>
    <property type="match status" value="1"/>
</dbReference>
<feature type="transmembrane region" description="Helical" evidence="1">
    <location>
        <begin position="154"/>
        <end position="177"/>
    </location>
</feature>
<keyword evidence="1" id="KW-0472">Membrane</keyword>
<evidence type="ECO:0000313" key="2">
    <source>
        <dbReference type="EMBL" id="RHC94952.1"/>
    </source>
</evidence>
<feature type="transmembrane region" description="Helical" evidence="1">
    <location>
        <begin position="121"/>
        <end position="142"/>
    </location>
</feature>
<feature type="transmembrane region" description="Helical" evidence="1">
    <location>
        <begin position="189"/>
        <end position="206"/>
    </location>
</feature>
<gene>
    <name evidence="2" type="ORF">DW820_06340</name>
</gene>
<reference evidence="2 3" key="1">
    <citation type="submission" date="2018-08" db="EMBL/GenBank/DDBJ databases">
        <title>A genome reference for cultivated species of the human gut microbiota.</title>
        <authorList>
            <person name="Zou Y."/>
            <person name="Xue W."/>
            <person name="Luo G."/>
        </authorList>
    </citation>
    <scope>NUCLEOTIDE SEQUENCE [LARGE SCALE GENOMIC DNA]</scope>
    <source>
        <strain evidence="2 3">AM33-3BH</strain>
    </source>
</reference>
<comment type="caution">
    <text evidence="2">The sequence shown here is derived from an EMBL/GenBank/DDBJ whole genome shotgun (WGS) entry which is preliminary data.</text>
</comment>
<dbReference type="RefSeq" id="WP_049514857.1">
    <property type="nucleotide sequence ID" value="NZ_JBCIZL010000055.1"/>
</dbReference>
<organism evidence="2 3">
    <name type="scientific">Streptococcus parasanguinis</name>
    <dbReference type="NCBI Taxonomy" id="1318"/>
    <lineage>
        <taxon>Bacteria</taxon>
        <taxon>Bacillati</taxon>
        <taxon>Bacillota</taxon>
        <taxon>Bacilli</taxon>
        <taxon>Lactobacillales</taxon>
        <taxon>Streptococcaceae</taxon>
        <taxon>Streptococcus</taxon>
    </lineage>
</organism>
<dbReference type="EMBL" id="QSIO01000002">
    <property type="protein sequence ID" value="RHC94952.1"/>
    <property type="molecule type" value="Genomic_DNA"/>
</dbReference>
<keyword evidence="1" id="KW-0812">Transmembrane</keyword>
<evidence type="ECO:0000256" key="1">
    <source>
        <dbReference type="SAM" id="Phobius"/>
    </source>
</evidence>
<evidence type="ECO:0008006" key="4">
    <source>
        <dbReference type="Google" id="ProtNLM"/>
    </source>
</evidence>
<feature type="transmembrane region" description="Helical" evidence="1">
    <location>
        <begin position="213"/>
        <end position="232"/>
    </location>
</feature>
<evidence type="ECO:0000313" key="3">
    <source>
        <dbReference type="Proteomes" id="UP000285773"/>
    </source>
</evidence>
<protein>
    <recommendedName>
        <fullName evidence="4">DUF1129 family protein</fullName>
    </recommendedName>
</protein>
<keyword evidence="1" id="KW-1133">Transmembrane helix</keyword>
<sequence>MVESYTEKMSDELIHLNKEDQVYVKKMVAYIGAKSYFYDDEALGEQLYNMVCDLKVAEKEGIRAVDYFGKDPRAMVDQVLSDLPKRSLGSYVGLVFLLGVILVGMRYLMDFTWMTPLKIEPLTYVVILLNFLVFSQFITWLWSKQSYGEMKWSWAMFISVISLMVFLNIVRLCSIYFGHIGSLFLSDGWAIVLAVLVLLWFTVLAFRSRNRLMSSLLVMALTFLVTGCWIRLVNQETAHLIGWLLPLMGLVLTLIVFCLQRKKEEA</sequence>
<dbReference type="AlphaFoldDB" id="A0A414CJ01"/>
<dbReference type="Proteomes" id="UP000285773">
    <property type="component" value="Unassembled WGS sequence"/>
</dbReference>
<name>A0A414CJ01_STRPA</name>
<feature type="transmembrane region" description="Helical" evidence="1">
    <location>
        <begin position="88"/>
        <end position="109"/>
    </location>
</feature>
<accession>A0A414CJ01</accession>